<comment type="caution">
    <text evidence="1">The sequence shown here is derived from an EMBL/GenBank/DDBJ whole genome shotgun (WGS) entry which is preliminary data.</text>
</comment>
<dbReference type="EMBL" id="BSSD01000001">
    <property type="protein sequence ID" value="GLW89735.1"/>
    <property type="molecule type" value="Genomic_DNA"/>
</dbReference>
<sequence>MDVDEPVRLVGGVQVEVQHTGQSAFPHVCGEGVRDRAGVAADQVVHRVPAARSPFDQRSLLQRGERLVRVRRGQGR</sequence>
<evidence type="ECO:0000313" key="1">
    <source>
        <dbReference type="EMBL" id="GLW89735.1"/>
    </source>
</evidence>
<reference evidence="1" key="1">
    <citation type="submission" date="2023-02" db="EMBL/GenBank/DDBJ databases">
        <title>Actinokineospora globicatena NBRC 15670.</title>
        <authorList>
            <person name="Ichikawa N."/>
            <person name="Sato H."/>
            <person name="Tonouchi N."/>
        </authorList>
    </citation>
    <scope>NUCLEOTIDE SEQUENCE</scope>
    <source>
        <strain evidence="1">NBRC 15670</strain>
    </source>
</reference>
<dbReference type="AlphaFoldDB" id="A0A9W6V4Y5"/>
<name>A0A9W6V4Y5_9PSEU</name>
<dbReference type="Proteomes" id="UP001165042">
    <property type="component" value="Unassembled WGS sequence"/>
</dbReference>
<evidence type="ECO:0000313" key="2">
    <source>
        <dbReference type="Proteomes" id="UP001165042"/>
    </source>
</evidence>
<gene>
    <name evidence="1" type="ORF">Aglo03_05510</name>
</gene>
<accession>A0A9W6V4Y5</accession>
<organism evidence="1 2">
    <name type="scientific">Actinokineospora globicatena</name>
    <dbReference type="NCBI Taxonomy" id="103729"/>
    <lineage>
        <taxon>Bacteria</taxon>
        <taxon>Bacillati</taxon>
        <taxon>Actinomycetota</taxon>
        <taxon>Actinomycetes</taxon>
        <taxon>Pseudonocardiales</taxon>
        <taxon>Pseudonocardiaceae</taxon>
        <taxon>Actinokineospora</taxon>
    </lineage>
</organism>
<proteinExistence type="predicted"/>
<keyword evidence="2" id="KW-1185">Reference proteome</keyword>
<protein>
    <submittedName>
        <fullName evidence="1">Uncharacterized protein</fullName>
    </submittedName>
</protein>